<dbReference type="RefSeq" id="WP_145717412.1">
    <property type="nucleotide sequence ID" value="NZ_BAAAFY010000002.1"/>
</dbReference>
<comment type="caution">
    <text evidence="4">The sequence shown here is derived from an EMBL/GenBank/DDBJ whole genome shotgun (WGS) entry which is preliminary data.</text>
</comment>
<comment type="subunit">
    <text evidence="2">Monomer.</text>
</comment>
<proteinExistence type="predicted"/>
<protein>
    <submittedName>
        <fullName evidence="4">Galactose mutarotase-like enzyme</fullName>
    </submittedName>
</protein>
<gene>
    <name evidence="4" type="ORF">LX66_4321</name>
</gene>
<evidence type="ECO:0000313" key="5">
    <source>
        <dbReference type="Proteomes" id="UP000316778"/>
    </source>
</evidence>
<dbReference type="GO" id="GO:0030246">
    <property type="term" value="F:carbohydrate binding"/>
    <property type="evidence" value="ECO:0007669"/>
    <property type="project" value="InterPro"/>
</dbReference>
<keyword evidence="5" id="KW-1185">Reference proteome</keyword>
<dbReference type="PANTHER" id="PTHR11122:SF13">
    <property type="entry name" value="GLUCOSE-6-PHOSPHATE 1-EPIMERASE"/>
    <property type="match status" value="1"/>
</dbReference>
<name>A0A562SRU4_CHIJA</name>
<dbReference type="GO" id="GO:0005975">
    <property type="term" value="P:carbohydrate metabolic process"/>
    <property type="evidence" value="ECO:0007669"/>
    <property type="project" value="InterPro"/>
</dbReference>
<accession>A0A562SRU4</accession>
<dbReference type="AlphaFoldDB" id="A0A562SRU4"/>
<dbReference type="EMBL" id="VLLG01000005">
    <property type="protein sequence ID" value="TWI83961.1"/>
    <property type="molecule type" value="Genomic_DNA"/>
</dbReference>
<dbReference type="InterPro" id="IPR008183">
    <property type="entry name" value="Aldose_1/G6P_1-epimerase"/>
</dbReference>
<dbReference type="GO" id="GO:0016853">
    <property type="term" value="F:isomerase activity"/>
    <property type="evidence" value="ECO:0007669"/>
    <property type="project" value="InterPro"/>
</dbReference>
<keyword evidence="3" id="KW-0106">Calcium</keyword>
<dbReference type="Gene3D" id="2.70.98.10">
    <property type="match status" value="1"/>
</dbReference>
<dbReference type="Proteomes" id="UP000316778">
    <property type="component" value="Unassembled WGS sequence"/>
</dbReference>
<reference evidence="4 5" key="1">
    <citation type="journal article" date="2013" name="Stand. Genomic Sci.">
        <title>Genomic Encyclopedia of Type Strains, Phase I: The one thousand microbial genomes (KMG-I) project.</title>
        <authorList>
            <person name="Kyrpides N.C."/>
            <person name="Woyke T."/>
            <person name="Eisen J.A."/>
            <person name="Garrity G."/>
            <person name="Lilburn T.G."/>
            <person name="Beck B.J."/>
            <person name="Whitman W.B."/>
            <person name="Hugenholtz P."/>
            <person name="Klenk H.P."/>
        </authorList>
    </citation>
    <scope>NUCLEOTIDE SEQUENCE [LARGE SCALE GENOMIC DNA]</scope>
    <source>
        <strain evidence="4 5">DSM 13484</strain>
    </source>
</reference>
<evidence type="ECO:0000256" key="1">
    <source>
        <dbReference type="ARBA" id="ARBA00001913"/>
    </source>
</evidence>
<dbReference type="InterPro" id="IPR011013">
    <property type="entry name" value="Gal_mutarotase_sf_dom"/>
</dbReference>
<evidence type="ECO:0000256" key="3">
    <source>
        <dbReference type="ARBA" id="ARBA00022837"/>
    </source>
</evidence>
<organism evidence="4 5">
    <name type="scientific">Chitinophaga japonensis</name>
    <name type="common">Flexibacter japonensis</name>
    <dbReference type="NCBI Taxonomy" id="104662"/>
    <lineage>
        <taxon>Bacteria</taxon>
        <taxon>Pseudomonadati</taxon>
        <taxon>Bacteroidota</taxon>
        <taxon>Chitinophagia</taxon>
        <taxon>Chitinophagales</taxon>
        <taxon>Chitinophagaceae</taxon>
        <taxon>Chitinophaga</taxon>
    </lineage>
</organism>
<dbReference type="PANTHER" id="PTHR11122">
    <property type="entry name" value="APOSPORY-ASSOCIATED PROTEIN C-RELATED"/>
    <property type="match status" value="1"/>
</dbReference>
<dbReference type="OrthoDB" id="9795355at2"/>
<dbReference type="SUPFAM" id="SSF74650">
    <property type="entry name" value="Galactose mutarotase-like"/>
    <property type="match status" value="1"/>
</dbReference>
<evidence type="ECO:0000256" key="2">
    <source>
        <dbReference type="ARBA" id="ARBA00011245"/>
    </source>
</evidence>
<sequence>MLQLSNEQLSITIAEKGAELQSLTRKDLRQEYLWSGDPAFWGKKSPVLFPVVGGLKQNSYRYNGQTYTLGRHGFARDRVFTVVEQTADTLRLQLVNDAGTLQVYPFPFRFEITYTLQGTQLTVTYKVLNTGDGPLFFSVGGHPAFKVPLAPGTAYEDYYLYFNQAEDAGRWPLSPDGLIERMPQPLLEHSHALPLTKPLFYEDALVLKALASDTVTLKSDKTPHGLEFHFGGFPYLGIWAAKDADFVCIEPWCGIADHVDASGELEEKEGIMRLEAGEVFEKAWWVRVF</sequence>
<dbReference type="Pfam" id="PF01263">
    <property type="entry name" value="Aldose_epim"/>
    <property type="match status" value="1"/>
</dbReference>
<dbReference type="InterPro" id="IPR014718">
    <property type="entry name" value="GH-type_carb-bd"/>
</dbReference>
<dbReference type="InterPro" id="IPR037481">
    <property type="entry name" value="LacX"/>
</dbReference>
<evidence type="ECO:0000313" key="4">
    <source>
        <dbReference type="EMBL" id="TWI83961.1"/>
    </source>
</evidence>
<dbReference type="CDD" id="cd09024">
    <property type="entry name" value="Aldose_epim_lacX"/>
    <property type="match status" value="1"/>
</dbReference>
<comment type="cofactor">
    <cofactor evidence="1">
        <name>Ca(2+)</name>
        <dbReference type="ChEBI" id="CHEBI:29108"/>
    </cofactor>
</comment>